<keyword evidence="9 11" id="KW-0482">Metalloprotease</keyword>
<feature type="transmembrane region" description="Helical" evidence="11">
    <location>
        <begin position="93"/>
        <end position="118"/>
    </location>
</feature>
<evidence type="ECO:0000313" key="13">
    <source>
        <dbReference type="EMBL" id="MFC4538157.1"/>
    </source>
</evidence>
<dbReference type="CDD" id="cd06163">
    <property type="entry name" value="S2P-M50_PDZ_RseP-like"/>
    <property type="match status" value="2"/>
</dbReference>
<organism evidence="13 14">
    <name type="scientific">Chromohalobacter sarecensis</name>
    <dbReference type="NCBI Taxonomy" id="245294"/>
    <lineage>
        <taxon>Bacteria</taxon>
        <taxon>Pseudomonadati</taxon>
        <taxon>Pseudomonadota</taxon>
        <taxon>Gammaproteobacteria</taxon>
        <taxon>Oceanospirillales</taxon>
        <taxon>Halomonadaceae</taxon>
        <taxon>Chromohalobacter</taxon>
    </lineage>
</organism>
<feature type="transmembrane region" description="Helical" evidence="11">
    <location>
        <begin position="6"/>
        <end position="28"/>
    </location>
</feature>
<dbReference type="InterPro" id="IPR041489">
    <property type="entry name" value="PDZ_6"/>
</dbReference>
<keyword evidence="11" id="KW-0479">Metal-binding</keyword>
<evidence type="ECO:0000313" key="14">
    <source>
        <dbReference type="Proteomes" id="UP001596030"/>
    </source>
</evidence>
<comment type="similarity">
    <text evidence="3 11">Belongs to the peptidase M50B family.</text>
</comment>
<keyword evidence="4 13" id="KW-0645">Protease</keyword>
<comment type="caution">
    <text evidence="13">The sequence shown here is derived from an EMBL/GenBank/DDBJ whole genome shotgun (WGS) entry which is preliminary data.</text>
</comment>
<dbReference type="NCBIfam" id="TIGR00054">
    <property type="entry name" value="RIP metalloprotease RseP"/>
    <property type="match status" value="1"/>
</dbReference>
<evidence type="ECO:0000256" key="8">
    <source>
        <dbReference type="ARBA" id="ARBA00022989"/>
    </source>
</evidence>
<feature type="transmembrane region" description="Helical" evidence="11">
    <location>
        <begin position="383"/>
        <end position="412"/>
    </location>
</feature>
<evidence type="ECO:0000256" key="10">
    <source>
        <dbReference type="ARBA" id="ARBA00023136"/>
    </source>
</evidence>
<feature type="transmembrane region" description="Helical" evidence="11">
    <location>
        <begin position="424"/>
        <end position="446"/>
    </location>
</feature>
<dbReference type="Pfam" id="PF17820">
    <property type="entry name" value="PDZ_6"/>
    <property type="match status" value="1"/>
</dbReference>
<keyword evidence="8 11" id="KW-1133">Transmembrane helix</keyword>
<dbReference type="Proteomes" id="UP001596030">
    <property type="component" value="Unassembled WGS sequence"/>
</dbReference>
<dbReference type="Gene3D" id="2.30.42.10">
    <property type="match status" value="2"/>
</dbReference>
<dbReference type="SMART" id="SM00228">
    <property type="entry name" value="PDZ"/>
    <property type="match status" value="2"/>
</dbReference>
<protein>
    <recommendedName>
        <fullName evidence="11">Zinc metalloprotease</fullName>
        <ecNumber evidence="11">3.4.24.-</ecNumber>
    </recommendedName>
</protein>
<evidence type="ECO:0000256" key="4">
    <source>
        <dbReference type="ARBA" id="ARBA00022670"/>
    </source>
</evidence>
<evidence type="ECO:0000256" key="1">
    <source>
        <dbReference type="ARBA" id="ARBA00001947"/>
    </source>
</evidence>
<keyword evidence="14" id="KW-1185">Reference proteome</keyword>
<keyword evidence="7 11" id="KW-0862">Zinc</keyword>
<feature type="domain" description="PDZ" evidence="12">
    <location>
        <begin position="211"/>
        <end position="280"/>
    </location>
</feature>
<proteinExistence type="inferred from homology"/>
<comment type="subcellular location">
    <subcellularLocation>
        <location evidence="2">Membrane</location>
        <topology evidence="2">Multi-pass membrane protein</topology>
    </subcellularLocation>
</comment>
<evidence type="ECO:0000259" key="12">
    <source>
        <dbReference type="SMART" id="SM00228"/>
    </source>
</evidence>
<keyword evidence="6 11" id="KW-0378">Hydrolase</keyword>
<keyword evidence="10 11" id="KW-0472">Membrane</keyword>
<dbReference type="EC" id="3.4.24.-" evidence="11"/>
<dbReference type="EMBL" id="JBHSEU010000010">
    <property type="protein sequence ID" value="MFC4538157.1"/>
    <property type="molecule type" value="Genomic_DNA"/>
</dbReference>
<reference evidence="14" key="1">
    <citation type="journal article" date="2019" name="Int. J. Syst. Evol. Microbiol.">
        <title>The Global Catalogue of Microorganisms (GCM) 10K type strain sequencing project: providing services to taxonomists for standard genome sequencing and annotation.</title>
        <authorList>
            <consortium name="The Broad Institute Genomics Platform"/>
            <consortium name="The Broad Institute Genome Sequencing Center for Infectious Disease"/>
            <person name="Wu L."/>
            <person name="Ma J."/>
        </authorList>
    </citation>
    <scope>NUCLEOTIDE SEQUENCE [LARGE SCALE GENOMIC DNA]</scope>
    <source>
        <strain evidence="14">CGMCC 1.12121</strain>
    </source>
</reference>
<evidence type="ECO:0000256" key="7">
    <source>
        <dbReference type="ARBA" id="ARBA00022833"/>
    </source>
</evidence>
<dbReference type="PANTHER" id="PTHR42837:SF2">
    <property type="entry name" value="MEMBRANE METALLOPROTEASE ARASP2, CHLOROPLASTIC-RELATED"/>
    <property type="match status" value="1"/>
</dbReference>
<evidence type="ECO:0000256" key="6">
    <source>
        <dbReference type="ARBA" id="ARBA00022801"/>
    </source>
</evidence>
<gene>
    <name evidence="13" type="primary">rseP</name>
    <name evidence="13" type="ORF">ACFO0U_05110</name>
</gene>
<comment type="cofactor">
    <cofactor evidence="1 11">
        <name>Zn(2+)</name>
        <dbReference type="ChEBI" id="CHEBI:29105"/>
    </cofactor>
</comment>
<evidence type="ECO:0000256" key="2">
    <source>
        <dbReference type="ARBA" id="ARBA00004141"/>
    </source>
</evidence>
<dbReference type="RefSeq" id="WP_246967350.1">
    <property type="nucleotide sequence ID" value="NZ_JAKGAN010000001.1"/>
</dbReference>
<dbReference type="NCBIfam" id="NF008046">
    <property type="entry name" value="PRK10779.1"/>
    <property type="match status" value="1"/>
</dbReference>
<dbReference type="InterPro" id="IPR001478">
    <property type="entry name" value="PDZ"/>
</dbReference>
<dbReference type="InterPro" id="IPR008915">
    <property type="entry name" value="Peptidase_M50"/>
</dbReference>
<evidence type="ECO:0000256" key="11">
    <source>
        <dbReference type="RuleBase" id="RU362031"/>
    </source>
</evidence>
<keyword evidence="5 11" id="KW-0812">Transmembrane</keyword>
<accession>A0ABV9D0G9</accession>
<evidence type="ECO:0000256" key="9">
    <source>
        <dbReference type="ARBA" id="ARBA00023049"/>
    </source>
</evidence>
<dbReference type="Pfam" id="PF02163">
    <property type="entry name" value="Peptidase_M50"/>
    <property type="match status" value="1"/>
</dbReference>
<dbReference type="GO" id="GO:0006508">
    <property type="term" value="P:proteolysis"/>
    <property type="evidence" value="ECO:0007669"/>
    <property type="project" value="UniProtKB-KW"/>
</dbReference>
<dbReference type="InterPro" id="IPR004387">
    <property type="entry name" value="Pept_M50_Zn"/>
</dbReference>
<evidence type="ECO:0000256" key="3">
    <source>
        <dbReference type="ARBA" id="ARBA00007931"/>
    </source>
</evidence>
<name>A0ABV9D0G9_9GAMM</name>
<dbReference type="GO" id="GO:0008233">
    <property type="term" value="F:peptidase activity"/>
    <property type="evidence" value="ECO:0007669"/>
    <property type="project" value="UniProtKB-KW"/>
</dbReference>
<dbReference type="CDD" id="cd23081">
    <property type="entry name" value="cpPDZ_EcRseP-like"/>
    <property type="match status" value="1"/>
</dbReference>
<dbReference type="SUPFAM" id="SSF50156">
    <property type="entry name" value="PDZ domain-like"/>
    <property type="match status" value="2"/>
</dbReference>
<dbReference type="PANTHER" id="PTHR42837">
    <property type="entry name" value="REGULATOR OF SIGMA-E PROTEASE RSEP"/>
    <property type="match status" value="1"/>
</dbReference>
<evidence type="ECO:0000256" key="5">
    <source>
        <dbReference type="ARBA" id="ARBA00022692"/>
    </source>
</evidence>
<dbReference type="InterPro" id="IPR036034">
    <property type="entry name" value="PDZ_sf"/>
</dbReference>
<sequence length="451" mass="48895">MGVIENLLAVIVVLGLLITFHEYGHFWVARRCGVKVLRFSVGFGKPLWSRVDRHGTEFAVAAIPLGGYVKMLDEREGPVAPEEQAQAFNRKSVWARIAIVSAGPLANFLLAFVAYWALFVYGTTTVAPVIGDIAADSPAAKGGLQSGQEIVAVEGEHTPSWGDVNLKLVAAIGANGELEVTTRDSETASQERHRVPVNDWLVRQDPPRPLATLGVTPWRPELPAVLGEVLDDGRAQQAGLQSGDRIVSVDGVAVEDWMAFVERVRDNPGKTLALRVERDGERRDVELTPATREQEDGAAMGYIGVGVQTTEWPERYRREIRYGPLDAIGEAVSKTGEMSLLTLDSIRKMLVGLISPSNLSGPVTIARIAGDSARNGVESFISFLAYLSISLGVLNLLPIPVLDGGHLVYYLIEAVRGRPVPEAVQAFGLRIGVALVGSLMLMALYFDLMRL</sequence>
<feature type="domain" description="PDZ" evidence="12">
    <location>
        <begin position="106"/>
        <end position="186"/>
    </location>
</feature>